<dbReference type="EMBL" id="JAEHOE010000174">
    <property type="protein sequence ID" value="KAG2483512.1"/>
    <property type="molecule type" value="Genomic_DNA"/>
</dbReference>
<dbReference type="PANTHER" id="PTHR36846:SF1">
    <property type="entry name" value="PROTEIN VIAA"/>
    <property type="match status" value="1"/>
</dbReference>
<dbReference type="Gene3D" id="3.40.50.410">
    <property type="entry name" value="von Willebrand factor, type A domain"/>
    <property type="match status" value="1"/>
</dbReference>
<name>A0A835XFB6_9CHLO</name>
<evidence type="ECO:0000259" key="2">
    <source>
        <dbReference type="SMART" id="SM00327"/>
    </source>
</evidence>
<dbReference type="SUPFAM" id="SSF53300">
    <property type="entry name" value="vWA-like"/>
    <property type="match status" value="1"/>
</dbReference>
<dbReference type="InterPro" id="IPR002035">
    <property type="entry name" value="VWF_A"/>
</dbReference>
<feature type="compositionally biased region" description="Low complexity" evidence="1">
    <location>
        <begin position="16"/>
        <end position="29"/>
    </location>
</feature>
<organism evidence="3 4">
    <name type="scientific">Edaphochlamys debaryana</name>
    <dbReference type="NCBI Taxonomy" id="47281"/>
    <lineage>
        <taxon>Eukaryota</taxon>
        <taxon>Viridiplantae</taxon>
        <taxon>Chlorophyta</taxon>
        <taxon>core chlorophytes</taxon>
        <taxon>Chlorophyceae</taxon>
        <taxon>CS clade</taxon>
        <taxon>Chlamydomonadales</taxon>
        <taxon>Chlamydomonadales incertae sedis</taxon>
        <taxon>Edaphochlamys</taxon>
    </lineage>
</organism>
<evidence type="ECO:0000313" key="3">
    <source>
        <dbReference type="EMBL" id="KAG2483512.1"/>
    </source>
</evidence>
<dbReference type="InterPro" id="IPR036465">
    <property type="entry name" value="vWFA_dom_sf"/>
</dbReference>
<feature type="domain" description="VWFA" evidence="2">
    <location>
        <begin position="464"/>
        <end position="634"/>
    </location>
</feature>
<dbReference type="Pfam" id="PF13519">
    <property type="entry name" value="VWA_2"/>
    <property type="match status" value="1"/>
</dbReference>
<dbReference type="PANTHER" id="PTHR36846">
    <property type="entry name" value="PROTEIN VIAA"/>
    <property type="match status" value="1"/>
</dbReference>
<dbReference type="Proteomes" id="UP000612055">
    <property type="component" value="Unassembled WGS sequence"/>
</dbReference>
<feature type="region of interest" description="Disordered" evidence="1">
    <location>
        <begin position="668"/>
        <end position="699"/>
    </location>
</feature>
<dbReference type="OrthoDB" id="509831at2759"/>
<protein>
    <recommendedName>
        <fullName evidence="2">VWFA domain-containing protein</fullName>
    </recommendedName>
</protein>
<accession>A0A835XFB6</accession>
<evidence type="ECO:0000313" key="4">
    <source>
        <dbReference type="Proteomes" id="UP000612055"/>
    </source>
</evidence>
<evidence type="ECO:0000256" key="1">
    <source>
        <dbReference type="SAM" id="MobiDB-lite"/>
    </source>
</evidence>
<feature type="region of interest" description="Disordered" evidence="1">
    <location>
        <begin position="1"/>
        <end position="29"/>
    </location>
</feature>
<feature type="compositionally biased region" description="Basic and acidic residues" evidence="1">
    <location>
        <begin position="668"/>
        <end position="683"/>
    </location>
</feature>
<dbReference type="SMART" id="SM00327">
    <property type="entry name" value="VWA"/>
    <property type="match status" value="1"/>
</dbReference>
<reference evidence="3" key="1">
    <citation type="journal article" date="2020" name="bioRxiv">
        <title>Comparative genomics of Chlamydomonas.</title>
        <authorList>
            <person name="Craig R.J."/>
            <person name="Hasan A.R."/>
            <person name="Ness R.W."/>
            <person name="Keightley P.D."/>
        </authorList>
    </citation>
    <scope>NUCLEOTIDE SEQUENCE</scope>
    <source>
        <strain evidence="3">CCAP 11/70</strain>
    </source>
</reference>
<keyword evidence="4" id="KW-1185">Reference proteome</keyword>
<dbReference type="GO" id="GO:0005829">
    <property type="term" value="C:cytosol"/>
    <property type="evidence" value="ECO:0007669"/>
    <property type="project" value="TreeGrafter"/>
</dbReference>
<sequence>MRCLSAPTTSGRCSGAQPQSRRVPQAPRRSRAAVVRVSAVLAVPEAVLSSGSSGNVPHSSILQGLGTVGEVSPTHLPWLLRLAHVRAKTQGADSSEALQTSSRGLATWSAALNRGLLPDDNTILQLVAEGDDFAAACADAPLERLSWPEEPLRTMMIRALSKLNIGRLCKKYPAVRDSLLRSVLEVVVRYHKLLAGIAEETEEREKDINGQIFKTGAELLAEEQARRAANRAGSAKTAAAAQVLSPSEAAQARLRAAVDAARAQGATAEKATAFALVKELYATWLSPVQTLDRAGKAFDGLEALLGGDGFDLEGSTWKRAGWGQLDELRRKLEGGWGQLDELRRKLEELKELRDLVRSLGRGGGWGPLRRAPVQYLDLNARPGLLRTVLEAQETRGLTRSDDISRLLPAESALLARGREVRQAKLLFYARLAEKALQTYERDGWGEYPTQINPERREIRPTADRGPILLCVDTSGSMRGARETVAKALALECMRAARQQERGCFVFAFAGPQDVSELELNMDQKSVDNLLTFLEKMFNGGSDFNEPVKRCLDRLTDAKWANSDILLVSDGELRQPSPEIMRKLAGAKEGLGLRVHGLVVGSPEKKRADPAVLRALCTNYLPNGKVEQLVSTFESWASVQAETAFQLDWDDVAGNTRRRLANLAHEKERMEEARRKKREAKADISRTGVLPTVGSGPKKF</sequence>
<comment type="caution">
    <text evidence="3">The sequence shown here is derived from an EMBL/GenBank/DDBJ whole genome shotgun (WGS) entry which is preliminary data.</text>
</comment>
<feature type="compositionally biased region" description="Polar residues" evidence="1">
    <location>
        <begin position="1"/>
        <end position="12"/>
    </location>
</feature>
<proteinExistence type="predicted"/>
<gene>
    <name evidence="3" type="ORF">HYH03_017619</name>
</gene>
<dbReference type="AlphaFoldDB" id="A0A835XFB6"/>